<dbReference type="KEGG" id="schv:BRCON_2036"/>
<name>A0A2Z4Y8P0_SUMC1</name>
<accession>A0A2Z4Y8P0</accession>
<organism evidence="1 2">
    <name type="scientific">Sumerlaea chitinivorans</name>
    <dbReference type="NCBI Taxonomy" id="2250252"/>
    <lineage>
        <taxon>Bacteria</taxon>
        <taxon>Candidatus Sumerlaeota</taxon>
        <taxon>Candidatus Sumerlaeia</taxon>
        <taxon>Candidatus Sumerlaeales</taxon>
        <taxon>Candidatus Sumerlaeaceae</taxon>
        <taxon>Candidatus Sumerlaea</taxon>
    </lineage>
</organism>
<sequence length="66" mass="7157">MCQTQPSDSFQLYVNSEGLRRHEMSAAFSRQPCDTAPSANDSPVYAHAMHLRLATRAAEGGAPHLA</sequence>
<dbReference type="AlphaFoldDB" id="A0A2Z4Y8P0"/>
<gene>
    <name evidence="1" type="ORF">BRCON_2036</name>
</gene>
<proteinExistence type="predicted"/>
<evidence type="ECO:0000313" key="1">
    <source>
        <dbReference type="EMBL" id="AXA36813.1"/>
    </source>
</evidence>
<reference evidence="1 2" key="1">
    <citation type="submission" date="2018-05" db="EMBL/GenBank/DDBJ databases">
        <title>A metagenomic window into the 2 km-deep terrestrial subsurface aquifer revealed taxonomically and functionally diverse microbial community comprising novel uncultured bacterial lineages.</title>
        <authorList>
            <person name="Kadnikov V.V."/>
            <person name="Mardanov A.V."/>
            <person name="Beletsky A.V."/>
            <person name="Banks D."/>
            <person name="Pimenov N.V."/>
            <person name="Frank Y.A."/>
            <person name="Karnachuk O.V."/>
            <person name="Ravin N.V."/>
        </authorList>
    </citation>
    <scope>NUCLEOTIDE SEQUENCE [LARGE SCALE GENOMIC DNA]</scope>
    <source>
        <strain evidence="1">BY</strain>
    </source>
</reference>
<evidence type="ECO:0000313" key="2">
    <source>
        <dbReference type="Proteomes" id="UP000262583"/>
    </source>
</evidence>
<protein>
    <submittedName>
        <fullName evidence="1">Uncharacterized protein</fullName>
    </submittedName>
</protein>
<dbReference type="Proteomes" id="UP000262583">
    <property type="component" value="Chromosome"/>
</dbReference>
<dbReference type="EMBL" id="CP030759">
    <property type="protein sequence ID" value="AXA36813.1"/>
    <property type="molecule type" value="Genomic_DNA"/>
</dbReference>